<dbReference type="OrthoDB" id="78947at2759"/>
<dbReference type="InParanoid" id="A0A1Y2F6I1"/>
<dbReference type="InterPro" id="IPR036249">
    <property type="entry name" value="Thioredoxin-like_sf"/>
</dbReference>
<dbReference type="InterPro" id="IPR013766">
    <property type="entry name" value="Thioredoxin_domain"/>
</dbReference>
<protein>
    <recommendedName>
        <fullName evidence="2">Thioredoxin domain-containing protein</fullName>
    </recommendedName>
</protein>
<dbReference type="PANTHER" id="PTHR12452">
    <property type="entry name" value="42-9-9 PROTEIN-RELATED"/>
    <property type="match status" value="1"/>
</dbReference>
<feature type="domain" description="Thioredoxin" evidence="2">
    <location>
        <begin position="3"/>
        <end position="135"/>
    </location>
</feature>
<evidence type="ECO:0000313" key="4">
    <source>
        <dbReference type="Proteomes" id="UP000193467"/>
    </source>
</evidence>
<dbReference type="InterPro" id="IPR010357">
    <property type="entry name" value="TXNDC17_dom"/>
</dbReference>
<sequence>MSLFPQAPSPAAALSAIPTGSNAPSPASPYFLIFFASVEESTGKSWCPDCVRVEPTIEQHVPQARSSLIYVGQRADWKSPENAFRQAFGLKGVPTIVRVESSADQGSLQAHIASAPKLVEGEILDEAKLKDFLRI</sequence>
<evidence type="ECO:0000259" key="2">
    <source>
        <dbReference type="PROSITE" id="PS51352"/>
    </source>
</evidence>
<dbReference type="FunCoup" id="A0A1Y2F6I1">
    <property type="interactions" value="301"/>
</dbReference>
<proteinExistence type="inferred from homology"/>
<dbReference type="GO" id="GO:0047134">
    <property type="term" value="F:protein-disulfide reductase [NAD(P)H] activity"/>
    <property type="evidence" value="ECO:0007669"/>
    <property type="project" value="InterPro"/>
</dbReference>
<dbReference type="EMBL" id="MCGR01000027">
    <property type="protein sequence ID" value="ORY79277.1"/>
    <property type="molecule type" value="Genomic_DNA"/>
</dbReference>
<dbReference type="Gene3D" id="3.40.30.10">
    <property type="entry name" value="Glutaredoxin"/>
    <property type="match status" value="1"/>
</dbReference>
<gene>
    <name evidence="3" type="ORF">BCR35DRAFT_304670</name>
</gene>
<comment type="caution">
    <text evidence="3">The sequence shown here is derived from an EMBL/GenBank/DDBJ whole genome shotgun (WGS) entry which is preliminary data.</text>
</comment>
<dbReference type="PANTHER" id="PTHR12452:SF0">
    <property type="entry name" value="THIOREDOXIN DOMAIN-CONTAINING PROTEIN 17"/>
    <property type="match status" value="1"/>
</dbReference>
<dbReference type="SUPFAM" id="SSF52833">
    <property type="entry name" value="Thioredoxin-like"/>
    <property type="match status" value="1"/>
</dbReference>
<evidence type="ECO:0000313" key="3">
    <source>
        <dbReference type="EMBL" id="ORY79277.1"/>
    </source>
</evidence>
<dbReference type="GO" id="GO:0005829">
    <property type="term" value="C:cytosol"/>
    <property type="evidence" value="ECO:0007669"/>
    <property type="project" value="TreeGrafter"/>
</dbReference>
<evidence type="ECO:0000256" key="1">
    <source>
        <dbReference type="ARBA" id="ARBA00008987"/>
    </source>
</evidence>
<dbReference type="STRING" id="106004.A0A1Y2F6I1"/>
<reference evidence="3 4" key="1">
    <citation type="submission" date="2016-07" db="EMBL/GenBank/DDBJ databases">
        <title>Pervasive Adenine N6-methylation of Active Genes in Fungi.</title>
        <authorList>
            <consortium name="DOE Joint Genome Institute"/>
            <person name="Mondo S.J."/>
            <person name="Dannebaum R.O."/>
            <person name="Kuo R.C."/>
            <person name="Labutti K."/>
            <person name="Haridas S."/>
            <person name="Kuo A."/>
            <person name="Salamov A."/>
            <person name="Ahrendt S.R."/>
            <person name="Lipzen A."/>
            <person name="Sullivan W."/>
            <person name="Andreopoulos W.B."/>
            <person name="Clum A."/>
            <person name="Lindquist E."/>
            <person name="Daum C."/>
            <person name="Ramamoorthy G.K."/>
            <person name="Gryganskyi A."/>
            <person name="Culley D."/>
            <person name="Magnuson J.K."/>
            <person name="James T.Y."/>
            <person name="O'Malley M.A."/>
            <person name="Stajich J.E."/>
            <person name="Spatafora J.W."/>
            <person name="Visel A."/>
            <person name="Grigoriev I.V."/>
        </authorList>
    </citation>
    <scope>NUCLEOTIDE SEQUENCE [LARGE SCALE GENOMIC DNA]</scope>
    <source>
        <strain evidence="3 4">62-1032</strain>
    </source>
</reference>
<dbReference type="PROSITE" id="PS51352">
    <property type="entry name" value="THIOREDOXIN_2"/>
    <property type="match status" value="1"/>
</dbReference>
<keyword evidence="4" id="KW-1185">Reference proteome</keyword>
<dbReference type="Pfam" id="PF06110">
    <property type="entry name" value="TXD17-like_Trx"/>
    <property type="match status" value="1"/>
</dbReference>
<accession>A0A1Y2F6I1</accession>
<comment type="similarity">
    <text evidence="1">Belongs to the thioredoxin family.</text>
</comment>
<dbReference type="AlphaFoldDB" id="A0A1Y2F6I1"/>
<dbReference type="InterPro" id="IPR045108">
    <property type="entry name" value="TXNDC17-like"/>
</dbReference>
<name>A0A1Y2F6I1_9BASI</name>
<organism evidence="3 4">
    <name type="scientific">Leucosporidium creatinivorum</name>
    <dbReference type="NCBI Taxonomy" id="106004"/>
    <lineage>
        <taxon>Eukaryota</taxon>
        <taxon>Fungi</taxon>
        <taxon>Dikarya</taxon>
        <taxon>Basidiomycota</taxon>
        <taxon>Pucciniomycotina</taxon>
        <taxon>Microbotryomycetes</taxon>
        <taxon>Leucosporidiales</taxon>
        <taxon>Leucosporidium</taxon>
    </lineage>
</organism>
<dbReference type="Proteomes" id="UP000193467">
    <property type="component" value="Unassembled WGS sequence"/>
</dbReference>